<dbReference type="EMBL" id="LUEZ02000001">
    <property type="protein sequence ID" value="RDB31096.1"/>
    <property type="molecule type" value="Genomic_DNA"/>
</dbReference>
<reference evidence="1" key="1">
    <citation type="submission" date="2018-04" db="EMBL/GenBank/DDBJ databases">
        <title>Whole genome sequencing of Hypsizygus marmoreus.</title>
        <authorList>
            <person name="Choi I.-G."/>
            <person name="Min B."/>
            <person name="Kim J.-G."/>
            <person name="Kim S."/>
            <person name="Oh Y.-L."/>
            <person name="Kong W.-S."/>
            <person name="Park H."/>
            <person name="Jeong J."/>
            <person name="Song E.-S."/>
        </authorList>
    </citation>
    <scope>NUCLEOTIDE SEQUENCE [LARGE SCALE GENOMIC DNA]</scope>
    <source>
        <strain evidence="1">51987-8</strain>
    </source>
</reference>
<gene>
    <name evidence="1" type="ORF">Hypma_000005</name>
</gene>
<dbReference type="AlphaFoldDB" id="A0A369KJF7"/>
<dbReference type="Proteomes" id="UP000076154">
    <property type="component" value="Unassembled WGS sequence"/>
</dbReference>
<sequence>MHGACLNSEPLIDKYLAHAGDQPSPKIIVSPHIKINVSASTKLTACAVVLTGPVKSSSRTPAEARVLHPRRTGFWLYVLPVLPRRILTPSVTSIRRRIVGYHDTLDRSFVGQCVCATVAWGGCESEGGLCPSTLVEGGLCLSPSSLVEDGLTSLWVDGLLRPSLFMDGLHVDA</sequence>
<comment type="caution">
    <text evidence="1">The sequence shown here is derived from an EMBL/GenBank/DDBJ whole genome shotgun (WGS) entry which is preliminary data.</text>
</comment>
<organism evidence="1 2">
    <name type="scientific">Hypsizygus marmoreus</name>
    <name type="common">White beech mushroom</name>
    <name type="synonym">Agaricus marmoreus</name>
    <dbReference type="NCBI Taxonomy" id="39966"/>
    <lineage>
        <taxon>Eukaryota</taxon>
        <taxon>Fungi</taxon>
        <taxon>Dikarya</taxon>
        <taxon>Basidiomycota</taxon>
        <taxon>Agaricomycotina</taxon>
        <taxon>Agaricomycetes</taxon>
        <taxon>Agaricomycetidae</taxon>
        <taxon>Agaricales</taxon>
        <taxon>Tricholomatineae</taxon>
        <taxon>Lyophyllaceae</taxon>
        <taxon>Hypsizygus</taxon>
    </lineage>
</organism>
<accession>A0A369KJF7</accession>
<protein>
    <submittedName>
        <fullName evidence="1">Uncharacterized protein</fullName>
    </submittedName>
</protein>
<dbReference type="InParanoid" id="A0A369KJF7"/>
<evidence type="ECO:0000313" key="2">
    <source>
        <dbReference type="Proteomes" id="UP000076154"/>
    </source>
</evidence>
<name>A0A369KJF7_HYPMA</name>
<keyword evidence="2" id="KW-1185">Reference proteome</keyword>
<evidence type="ECO:0000313" key="1">
    <source>
        <dbReference type="EMBL" id="RDB31096.1"/>
    </source>
</evidence>
<proteinExistence type="predicted"/>